<proteinExistence type="predicted"/>
<feature type="region of interest" description="Disordered" evidence="1">
    <location>
        <begin position="351"/>
        <end position="386"/>
    </location>
</feature>
<evidence type="ECO:0000313" key="3">
    <source>
        <dbReference type="Proteomes" id="UP000518752"/>
    </source>
</evidence>
<sequence>MDWLGIFLNDENDRFLHASFTTKEKTGMMDRTRIALCWAIIRSRHPLLMSKVIRDRNSNNSSTSVEEPYFWFSPPKDAVKEAKDCLVFDTKSKDDLISNYLNGPQTLTDDRMSYLVICNPMESIYDDGHNGQFELLMCAPHFIGDGASLHQCTHEFMTLLASPQSSYDLLQILTLPLNWVDLLPPALESTIQIPSSGIARAAAKVTYLQTMYNEIGGHTLCQTQRSPQKTILIEKSFTESQTKKTLAKCKQNGVTVNHALFALCNVAWGQSNLDFKAIREPLMMYTALNLRPFLTPHPSPTYWFVALTYFNIVLPTFVPVTVAAFWNRVRRVKEQTRKAVGTVRGAVERAERVRGGSGGGGAEEPKSINDLLRRDDHDTGTEGTEKLLPYAPSKALFGLSLIGNLDSIYKREMYGLYPGNKDGEEEEEGAVVELALSSSSSVSASTSTPPGTGTTATTTLSSLSPSPSVSVSAALSPQPGLPYSPPLPADESFPGSDTAALSTTMSIASSSSLPSISTAATSPGSNTSVTSPTTSVTFPHSTSTSTSTSITSPRPSASSASVTSTSTTSASSHLPKIHIQTVTTASRQKPGGFLLLSHTFNKKMWLHLCWDVNGFEEGHVEKFWECLGDAVEELVICE</sequence>
<feature type="region of interest" description="Disordered" evidence="1">
    <location>
        <begin position="514"/>
        <end position="570"/>
    </location>
</feature>
<feature type="region of interest" description="Disordered" evidence="1">
    <location>
        <begin position="435"/>
        <end position="498"/>
    </location>
</feature>
<reference evidence="2 3" key="1">
    <citation type="journal article" date="2020" name="ISME J.">
        <title>Uncovering the hidden diversity of litter-decomposition mechanisms in mushroom-forming fungi.</title>
        <authorList>
            <person name="Floudas D."/>
            <person name="Bentzer J."/>
            <person name="Ahren D."/>
            <person name="Johansson T."/>
            <person name="Persson P."/>
            <person name="Tunlid A."/>
        </authorList>
    </citation>
    <scope>NUCLEOTIDE SEQUENCE [LARGE SCALE GENOMIC DNA]</scope>
    <source>
        <strain evidence="2 3">CBS 406.79</strain>
    </source>
</reference>
<evidence type="ECO:0000256" key="1">
    <source>
        <dbReference type="SAM" id="MobiDB-lite"/>
    </source>
</evidence>
<feature type="compositionally biased region" description="Pro residues" evidence="1">
    <location>
        <begin position="479"/>
        <end position="488"/>
    </location>
</feature>
<feature type="compositionally biased region" description="Low complexity" evidence="1">
    <location>
        <begin position="435"/>
        <end position="478"/>
    </location>
</feature>
<dbReference type="InterPro" id="IPR023213">
    <property type="entry name" value="CAT-like_dom_sf"/>
</dbReference>
<dbReference type="Proteomes" id="UP000518752">
    <property type="component" value="Unassembled WGS sequence"/>
</dbReference>
<dbReference type="OrthoDB" id="3355480at2759"/>
<dbReference type="EMBL" id="JAACJN010000094">
    <property type="protein sequence ID" value="KAF5375797.1"/>
    <property type="molecule type" value="Genomic_DNA"/>
</dbReference>
<dbReference type="PANTHER" id="PTHR28037">
    <property type="entry name" value="ALCOHOL O-ACETYLTRANSFERASE 1-RELATED"/>
    <property type="match status" value="1"/>
</dbReference>
<accession>A0A8H5H340</accession>
<gene>
    <name evidence="2" type="ORF">D9757_011202</name>
</gene>
<protein>
    <submittedName>
        <fullName evidence="2">Uncharacterized protein</fullName>
    </submittedName>
</protein>
<dbReference type="Gene3D" id="3.30.559.10">
    <property type="entry name" value="Chloramphenicol acetyltransferase-like domain"/>
    <property type="match status" value="1"/>
</dbReference>
<evidence type="ECO:0000313" key="2">
    <source>
        <dbReference type="EMBL" id="KAF5375797.1"/>
    </source>
</evidence>
<dbReference type="InterPro" id="IPR052058">
    <property type="entry name" value="Alcohol_O-acetyltransferase"/>
</dbReference>
<dbReference type="PANTHER" id="PTHR28037:SF1">
    <property type="entry name" value="ALCOHOL O-ACETYLTRANSFERASE 1-RELATED"/>
    <property type="match status" value="1"/>
</dbReference>
<organism evidence="2 3">
    <name type="scientific">Collybiopsis confluens</name>
    <dbReference type="NCBI Taxonomy" id="2823264"/>
    <lineage>
        <taxon>Eukaryota</taxon>
        <taxon>Fungi</taxon>
        <taxon>Dikarya</taxon>
        <taxon>Basidiomycota</taxon>
        <taxon>Agaricomycotina</taxon>
        <taxon>Agaricomycetes</taxon>
        <taxon>Agaricomycetidae</taxon>
        <taxon>Agaricales</taxon>
        <taxon>Marasmiineae</taxon>
        <taxon>Omphalotaceae</taxon>
        <taxon>Collybiopsis</taxon>
    </lineage>
</organism>
<dbReference type="AlphaFoldDB" id="A0A8H5H340"/>
<keyword evidence="3" id="KW-1185">Reference proteome</keyword>
<name>A0A8H5H340_9AGAR</name>
<comment type="caution">
    <text evidence="2">The sequence shown here is derived from an EMBL/GenBank/DDBJ whole genome shotgun (WGS) entry which is preliminary data.</text>
</comment>
<feature type="compositionally biased region" description="Basic and acidic residues" evidence="1">
    <location>
        <begin position="363"/>
        <end position="385"/>
    </location>
</feature>
<dbReference type="Gene3D" id="3.30.559.30">
    <property type="entry name" value="Nonribosomal peptide synthetase, condensation domain"/>
    <property type="match status" value="1"/>
</dbReference>